<evidence type="ECO:0000259" key="1">
    <source>
        <dbReference type="PROSITE" id="PS50943"/>
    </source>
</evidence>
<dbReference type="Proteomes" id="UP000223749">
    <property type="component" value="Chromosome"/>
</dbReference>
<dbReference type="Gene3D" id="1.10.260.40">
    <property type="entry name" value="lambda repressor-like DNA-binding domains"/>
    <property type="match status" value="1"/>
</dbReference>
<dbReference type="Pfam" id="PF12844">
    <property type="entry name" value="HTH_19"/>
    <property type="match status" value="1"/>
</dbReference>
<feature type="domain" description="HTH cro/C1-type" evidence="1">
    <location>
        <begin position="21"/>
        <end position="76"/>
    </location>
</feature>
<gene>
    <name evidence="2" type="ORF">CPT03_17130</name>
</gene>
<dbReference type="InterPro" id="IPR001387">
    <property type="entry name" value="Cro/C1-type_HTH"/>
</dbReference>
<organism evidence="2 3">
    <name type="scientific">Pedobacter ginsengisoli</name>
    <dbReference type="NCBI Taxonomy" id="363852"/>
    <lineage>
        <taxon>Bacteria</taxon>
        <taxon>Pseudomonadati</taxon>
        <taxon>Bacteroidota</taxon>
        <taxon>Sphingobacteriia</taxon>
        <taxon>Sphingobacteriales</taxon>
        <taxon>Sphingobacteriaceae</taxon>
        <taxon>Pedobacter</taxon>
    </lineage>
</organism>
<dbReference type="RefSeq" id="WP_099439974.1">
    <property type="nucleotide sequence ID" value="NZ_CP024091.1"/>
</dbReference>
<sequence>MAESKKKGDLPLDVKKIGLRLKQIRKELGFNNSDAFAYEFQLNRSQYGKYEAGSEDLRISSLIKILDKLKISLNDFFNQDYENIQI</sequence>
<proteinExistence type="predicted"/>
<keyword evidence="3" id="KW-1185">Reference proteome</keyword>
<dbReference type="EMBL" id="CP024091">
    <property type="protein sequence ID" value="ATP58066.1"/>
    <property type="molecule type" value="Genomic_DNA"/>
</dbReference>
<protein>
    <submittedName>
        <fullName evidence="2">Transcriptional regulator</fullName>
    </submittedName>
</protein>
<accession>A0A2D1U8Z5</accession>
<evidence type="ECO:0000313" key="2">
    <source>
        <dbReference type="EMBL" id="ATP58066.1"/>
    </source>
</evidence>
<dbReference type="OrthoDB" id="674942at2"/>
<dbReference type="PROSITE" id="PS50943">
    <property type="entry name" value="HTH_CROC1"/>
    <property type="match status" value="1"/>
</dbReference>
<dbReference type="GO" id="GO:0003677">
    <property type="term" value="F:DNA binding"/>
    <property type="evidence" value="ECO:0007669"/>
    <property type="project" value="InterPro"/>
</dbReference>
<dbReference type="SUPFAM" id="SSF47413">
    <property type="entry name" value="lambda repressor-like DNA-binding domains"/>
    <property type="match status" value="1"/>
</dbReference>
<dbReference type="AlphaFoldDB" id="A0A2D1U8Z5"/>
<dbReference type="InterPro" id="IPR010982">
    <property type="entry name" value="Lambda_DNA-bd_dom_sf"/>
</dbReference>
<dbReference type="CDD" id="cd00093">
    <property type="entry name" value="HTH_XRE"/>
    <property type="match status" value="1"/>
</dbReference>
<dbReference type="SMART" id="SM00530">
    <property type="entry name" value="HTH_XRE"/>
    <property type="match status" value="1"/>
</dbReference>
<evidence type="ECO:0000313" key="3">
    <source>
        <dbReference type="Proteomes" id="UP000223749"/>
    </source>
</evidence>
<reference evidence="2 3" key="1">
    <citation type="submission" date="2017-10" db="EMBL/GenBank/DDBJ databases">
        <title>Whole genome of Pedobacter ginsengisoli T01R-27 isolated from tomato rhizosphere.</title>
        <authorList>
            <person name="Weon H.-Y."/>
            <person name="Lee S.A."/>
            <person name="Sang M.K."/>
            <person name="Song J."/>
        </authorList>
    </citation>
    <scope>NUCLEOTIDE SEQUENCE [LARGE SCALE GENOMIC DNA]</scope>
    <source>
        <strain evidence="2 3">T01R-27</strain>
    </source>
</reference>
<dbReference type="KEGG" id="pgs:CPT03_17130"/>
<name>A0A2D1U8Z5_9SPHI</name>